<name>A0ABQ2CY26_9DEIO</name>
<evidence type="ECO:0000256" key="1">
    <source>
        <dbReference type="RuleBase" id="RU003946"/>
    </source>
</evidence>
<evidence type="ECO:0000313" key="4">
    <source>
        <dbReference type="Proteomes" id="UP000632222"/>
    </source>
</evidence>
<keyword evidence="2" id="KW-0732">Signal</keyword>
<feature type="signal peptide" evidence="2">
    <location>
        <begin position="1"/>
        <end position="17"/>
    </location>
</feature>
<dbReference type="SMART" id="SM00098">
    <property type="entry name" value="alkPPc"/>
    <property type="match status" value="1"/>
</dbReference>
<evidence type="ECO:0000313" key="3">
    <source>
        <dbReference type="EMBL" id="GGJ32226.1"/>
    </source>
</evidence>
<evidence type="ECO:0000256" key="2">
    <source>
        <dbReference type="SAM" id="SignalP"/>
    </source>
</evidence>
<dbReference type="InterPro" id="IPR017850">
    <property type="entry name" value="Alkaline_phosphatase_core_sf"/>
</dbReference>
<dbReference type="EMBL" id="BMOD01000005">
    <property type="protein sequence ID" value="GGJ32226.1"/>
    <property type="molecule type" value="Genomic_DNA"/>
</dbReference>
<dbReference type="SUPFAM" id="SSF53649">
    <property type="entry name" value="Alkaline phosphatase-like"/>
    <property type="match status" value="1"/>
</dbReference>
<proteinExistence type="inferred from homology"/>
<comment type="similarity">
    <text evidence="1">Belongs to the alkaline phosphatase family.</text>
</comment>
<dbReference type="RefSeq" id="WP_189002357.1">
    <property type="nucleotide sequence ID" value="NZ_BMOD01000005.1"/>
</dbReference>
<dbReference type="PANTHER" id="PTHR11596">
    <property type="entry name" value="ALKALINE PHOSPHATASE"/>
    <property type="match status" value="1"/>
</dbReference>
<dbReference type="PRINTS" id="PR00113">
    <property type="entry name" value="ALKPHPHTASE"/>
</dbReference>
<dbReference type="Pfam" id="PF00245">
    <property type="entry name" value="Alk_phosphatase"/>
    <property type="match status" value="1"/>
</dbReference>
<gene>
    <name evidence="3" type="ORF">GCM10008938_18040</name>
</gene>
<sequence length="579" mass="63416">MQKSIMILLALTTSASAASLRVFPYDGAKFLTGQKFDVRIEASDIKAFKGVTVTLDGKAWAGFQQTSSAEGKYEWTLRDQSLNKGGVHTAAVVIQDGDSTVTRTLSWTAESFKKTSKSARNVIIVIGDGMGWNTVNAARIVAKGYNSENGQSRGNLEMEKDLQGFATVTNNSLDAFITDSANSAAGIMTGQKQEVNALNVYPDNTADTLDNPRFETIGELLKRTRGMGLGIVTNTFGTDATPASIATHTRRRGDYQSIADQYFNGPAQPDVLLFGGSRDFIPKSAAGSRRKDETNWIDQSQKKGFSFVSTRTELLKADSSKLFGLFNIDNFPSYLDRAQFKRPEMLGSFNDMPFLWDMAQKAVTTLEKNPNGFALLIEGGMIDKYEHPMDWHRSIWDVLELDHTVAYLKEYVKAHPDTLLVVTADHSHSISVYGGYDYTKGPGNRNAVGLYETSSWPDYYKSVDQNGIPVLKDAKQGLAVGFANTPDYCETYTWTEVFMDPAVSDGKGGYVANPEACKTGVLRTGNLPTNASSEVHSSDPLPLFAWGAGAQNFYGVIDQTDIFFGISRALGLNPAKENR</sequence>
<reference evidence="4" key="1">
    <citation type="journal article" date="2019" name="Int. J. Syst. Evol. Microbiol.">
        <title>The Global Catalogue of Microorganisms (GCM) 10K type strain sequencing project: providing services to taxonomists for standard genome sequencing and annotation.</title>
        <authorList>
            <consortium name="The Broad Institute Genomics Platform"/>
            <consortium name="The Broad Institute Genome Sequencing Center for Infectious Disease"/>
            <person name="Wu L."/>
            <person name="Ma J."/>
        </authorList>
    </citation>
    <scope>NUCLEOTIDE SEQUENCE [LARGE SCALE GENOMIC DNA]</scope>
    <source>
        <strain evidence="4">JCM 14370</strain>
    </source>
</reference>
<protein>
    <submittedName>
        <fullName evidence="3">Alkaline phosphatase</fullName>
    </submittedName>
</protein>
<organism evidence="3 4">
    <name type="scientific">Deinococcus roseus</name>
    <dbReference type="NCBI Taxonomy" id="392414"/>
    <lineage>
        <taxon>Bacteria</taxon>
        <taxon>Thermotogati</taxon>
        <taxon>Deinococcota</taxon>
        <taxon>Deinococci</taxon>
        <taxon>Deinococcales</taxon>
        <taxon>Deinococcaceae</taxon>
        <taxon>Deinococcus</taxon>
    </lineage>
</organism>
<keyword evidence="4" id="KW-1185">Reference proteome</keyword>
<comment type="caution">
    <text evidence="3">The sequence shown here is derived from an EMBL/GenBank/DDBJ whole genome shotgun (WGS) entry which is preliminary data.</text>
</comment>
<dbReference type="Proteomes" id="UP000632222">
    <property type="component" value="Unassembled WGS sequence"/>
</dbReference>
<dbReference type="InterPro" id="IPR001952">
    <property type="entry name" value="Alkaline_phosphatase"/>
</dbReference>
<dbReference type="PANTHER" id="PTHR11596:SF72">
    <property type="entry name" value="ALKALINE PHOSPHATASE"/>
    <property type="match status" value="1"/>
</dbReference>
<dbReference type="Gene3D" id="3.40.720.10">
    <property type="entry name" value="Alkaline Phosphatase, subunit A"/>
    <property type="match status" value="1"/>
</dbReference>
<accession>A0ABQ2CY26</accession>
<dbReference type="CDD" id="cd16012">
    <property type="entry name" value="ALP"/>
    <property type="match status" value="1"/>
</dbReference>
<feature type="chain" id="PRO_5046696153" evidence="2">
    <location>
        <begin position="18"/>
        <end position="579"/>
    </location>
</feature>